<accession>A0ACB6F415</accession>
<sequence>MFTPGTCIATATPSVLSSGITGQAVNLNVIPEDIHHLIMTEVAGTSPMDVLNVAHSSVTLRDAALPFIYRNVTLTRGLKKSEEQKRYQALVETFREDEHGHIAKHVRSITVTNDVPSNDLIMILNKVAQHGNFQSLNWKTSAHMSRAVYDMIHATWPQLELRVVTVDRQNAKNSSHRQMDMRLLSSPLLTELTYVVYTEGSRVRELWRSDWPRLSQALAAGGNVRSLRLQNRQDFDGYDGPKIVPDTERRKLPRLDLASGLRLPRLEELTIEDVRHYGDSIYLWDDDYCRMFLDSIDPSRLRKLDFGIDNPTNFFKNFAGLFPKLKTLSFGLLGREGTQQPARMFLESLDALERLDVSHSQYCIDDLWPAIEKHRNSLKTLILGPTSGHYNGFKHMGLSLLETIASTFPNLERLGWHAKCDTNASSNHLTMHICANYTFQIDEKDLEVLSSIKLTKLDLYLHIPGKATDYCDQLIAGPMGIAHTPPLDKERSVAAAMKIAEVISGSRQNVLQWLTLHLSRMTYGDRGDRWEVFSRLQIRRNGYTSQLRGHEWDVRGKTDWYGLPSLEEDLLFEEEEGATVFRKAHHAGSSRL</sequence>
<protein>
    <submittedName>
        <fullName evidence="1">Uncharacterized protein</fullName>
    </submittedName>
</protein>
<gene>
    <name evidence="1" type="ORF">AG0111_0g12606</name>
</gene>
<comment type="caution">
    <text evidence="1">The sequence shown here is derived from an EMBL/GenBank/DDBJ whole genome shotgun (WGS) entry which is preliminary data.</text>
</comment>
<name>A0ACB6F415_9PLEO</name>
<proteinExistence type="predicted"/>
<evidence type="ECO:0000313" key="2">
    <source>
        <dbReference type="Proteomes" id="UP000293547"/>
    </source>
</evidence>
<keyword evidence="2" id="KW-1185">Reference proteome</keyword>
<organism evidence="1 2">
    <name type="scientific">Alternaria gaisen</name>
    <dbReference type="NCBI Taxonomy" id="167740"/>
    <lineage>
        <taxon>Eukaryota</taxon>
        <taxon>Fungi</taxon>
        <taxon>Dikarya</taxon>
        <taxon>Ascomycota</taxon>
        <taxon>Pezizomycotina</taxon>
        <taxon>Dothideomycetes</taxon>
        <taxon>Pleosporomycetidae</taxon>
        <taxon>Pleosporales</taxon>
        <taxon>Pleosporineae</taxon>
        <taxon>Pleosporaceae</taxon>
        <taxon>Alternaria</taxon>
        <taxon>Alternaria sect. Alternaria</taxon>
    </lineage>
</organism>
<evidence type="ECO:0000313" key="1">
    <source>
        <dbReference type="EMBL" id="KAB2099160.1"/>
    </source>
</evidence>
<dbReference type="EMBL" id="PDWZ02000019">
    <property type="protein sequence ID" value="KAB2099160.1"/>
    <property type="molecule type" value="Genomic_DNA"/>
</dbReference>
<reference evidence="1 2" key="1">
    <citation type="journal article" date="2019" name="bioRxiv">
        <title>Genomics, evolutionary history and diagnostics of the Alternaria alternata species group including apple and Asian pear pathotypes.</title>
        <authorList>
            <person name="Armitage A.D."/>
            <person name="Cockerton H.M."/>
            <person name="Sreenivasaprasad S."/>
            <person name="Woodhall J.W."/>
            <person name="Lane C.R."/>
            <person name="Harrison R.J."/>
            <person name="Clarkson J.P."/>
        </authorList>
    </citation>
    <scope>NUCLEOTIDE SEQUENCE [LARGE SCALE GENOMIC DNA]</scope>
    <source>
        <strain evidence="1 2">FERA 650</strain>
    </source>
</reference>
<dbReference type="Proteomes" id="UP000293547">
    <property type="component" value="Unassembled WGS sequence"/>
</dbReference>